<dbReference type="AlphaFoldDB" id="A0AAD0QA21"/>
<dbReference type="EMBL" id="CP101397">
    <property type="protein sequence ID" value="UTR79349.1"/>
    <property type="molecule type" value="Genomic_DNA"/>
</dbReference>
<dbReference type="PROSITE" id="PS51257">
    <property type="entry name" value="PROKAR_LIPOPROTEIN"/>
    <property type="match status" value="1"/>
</dbReference>
<dbReference type="InterPro" id="IPR005754">
    <property type="entry name" value="Sortase"/>
</dbReference>
<dbReference type="RefSeq" id="WP_114933478.1">
    <property type="nucleotide sequence ID" value="NZ_CP030930.1"/>
</dbReference>
<evidence type="ECO:0000256" key="2">
    <source>
        <dbReference type="SAM" id="MobiDB-lite"/>
    </source>
</evidence>
<dbReference type="InterPro" id="IPR023365">
    <property type="entry name" value="Sortase_dom-sf"/>
</dbReference>
<name>A0AAD0QA21_9ACTN</name>
<keyword evidence="3" id="KW-0732">Signal</keyword>
<dbReference type="GO" id="GO:0016787">
    <property type="term" value="F:hydrolase activity"/>
    <property type="evidence" value="ECO:0007669"/>
    <property type="project" value="UniProtKB-KW"/>
</dbReference>
<reference evidence="5" key="2">
    <citation type="submission" date="2022-07" db="EMBL/GenBank/DDBJ databases">
        <title>Genomic of Streptomyces cavourensis F2.</title>
        <authorList>
            <person name="Hu S."/>
            <person name="Liang W."/>
        </authorList>
    </citation>
    <scope>NUCLEOTIDE SEQUENCE</scope>
    <source>
        <strain evidence="5">F2</strain>
    </source>
</reference>
<dbReference type="InterPro" id="IPR042001">
    <property type="entry name" value="Sortase_F"/>
</dbReference>
<evidence type="ECO:0000313" key="5">
    <source>
        <dbReference type="EMBL" id="UTR79349.1"/>
    </source>
</evidence>
<evidence type="ECO:0000313" key="7">
    <source>
        <dbReference type="Proteomes" id="UP001058236"/>
    </source>
</evidence>
<evidence type="ECO:0000313" key="4">
    <source>
        <dbReference type="EMBL" id="AXI74984.1"/>
    </source>
</evidence>
<gene>
    <name evidence="4" type="ORF">DTW94_29570</name>
    <name evidence="5" type="ORF">NLU04_13235</name>
</gene>
<feature type="signal peptide" evidence="3">
    <location>
        <begin position="1"/>
        <end position="32"/>
    </location>
</feature>
<dbReference type="Proteomes" id="UP000253779">
    <property type="component" value="Chromosome"/>
</dbReference>
<dbReference type="EMBL" id="CP030930">
    <property type="protein sequence ID" value="AXI74984.1"/>
    <property type="molecule type" value="Genomic_DNA"/>
</dbReference>
<proteinExistence type="predicted"/>
<organism evidence="4 6">
    <name type="scientific">Streptomyces cavourensis</name>
    <dbReference type="NCBI Taxonomy" id="67258"/>
    <lineage>
        <taxon>Bacteria</taxon>
        <taxon>Bacillati</taxon>
        <taxon>Actinomycetota</taxon>
        <taxon>Actinomycetes</taxon>
        <taxon>Kitasatosporales</taxon>
        <taxon>Streptomycetaceae</taxon>
        <taxon>Streptomyces</taxon>
    </lineage>
</organism>
<feature type="chain" id="PRO_5042211038" evidence="3">
    <location>
        <begin position="33"/>
        <end position="227"/>
    </location>
</feature>
<reference evidence="4 6" key="1">
    <citation type="submission" date="2018-07" db="EMBL/GenBank/DDBJ databases">
        <title>Complete genome sequence of soil actinomycete Streptomyces cavourensis tj430.</title>
        <authorList>
            <person name="Wang P."/>
            <person name="Huang Y."/>
        </authorList>
    </citation>
    <scope>NUCLEOTIDE SEQUENCE [LARGE SCALE GENOMIC DNA]</scope>
    <source>
        <strain evidence="4 6">TJ430</strain>
    </source>
</reference>
<evidence type="ECO:0000256" key="1">
    <source>
        <dbReference type="ARBA" id="ARBA00022801"/>
    </source>
</evidence>
<evidence type="ECO:0000256" key="3">
    <source>
        <dbReference type="SAM" id="SignalP"/>
    </source>
</evidence>
<dbReference type="NCBIfam" id="NF033748">
    <property type="entry name" value="class_F_sortase"/>
    <property type="match status" value="1"/>
</dbReference>
<dbReference type="SUPFAM" id="SSF63817">
    <property type="entry name" value="Sortase"/>
    <property type="match status" value="1"/>
</dbReference>
<dbReference type="Pfam" id="PF04203">
    <property type="entry name" value="Sortase"/>
    <property type="match status" value="1"/>
</dbReference>
<dbReference type="Proteomes" id="UP001058236">
    <property type="component" value="Chromosome"/>
</dbReference>
<evidence type="ECO:0000313" key="6">
    <source>
        <dbReference type="Proteomes" id="UP000253779"/>
    </source>
</evidence>
<keyword evidence="1" id="KW-0378">Hydrolase</keyword>
<dbReference type="Gene3D" id="2.40.260.10">
    <property type="entry name" value="Sortase"/>
    <property type="match status" value="1"/>
</dbReference>
<sequence>MHARPSLLPRHRPATATLVTALVTCTALTACAGPVPSPATSAAPQATVSPGPTSSGGTTTPDAATSHNATSDDTTGGPASDAAPTQVSIPSLKIRSSLMRLGLNPDGTVEVPPAEQGMTAGWYTGGAVPGRPGPAVLIGHNDTRFGRAVFHDLKDIAKGAEVLVRGGDGTSRSFRVTGKETVNKKEFPTERVYGATEGSTLRLITCDGAFDAEGHPVDNLIVYAEPS</sequence>
<feature type="region of interest" description="Disordered" evidence="2">
    <location>
        <begin position="36"/>
        <end position="88"/>
    </location>
</feature>
<feature type="compositionally biased region" description="Low complexity" evidence="2">
    <location>
        <begin position="36"/>
        <end position="65"/>
    </location>
</feature>
<accession>A0AAD0QA21</accession>
<keyword evidence="7" id="KW-1185">Reference proteome</keyword>
<dbReference type="CDD" id="cd05829">
    <property type="entry name" value="Sortase_F"/>
    <property type="match status" value="1"/>
</dbReference>
<protein>
    <submittedName>
        <fullName evidence="4 5">Sortase</fullName>
    </submittedName>
</protein>